<evidence type="ECO:0000313" key="3">
    <source>
        <dbReference type="Proteomes" id="UP000033998"/>
    </source>
</evidence>
<gene>
    <name evidence="2" type="ORF">UT27_C0002G0072</name>
</gene>
<sequence length="119" mass="13316">MSKNNKKLYTGLVIILLFFAFVLVPSFKKESQISDSIISPVKFAPNTLLYDALVQEEKEGRIDFSGKMYPNLGFFVTDIGTLHSGNGKNLIYYINGKEAAVGVSSYKLKDGDVIEWKLE</sequence>
<dbReference type="Gene3D" id="2.170.130.30">
    <property type="match status" value="1"/>
</dbReference>
<proteinExistence type="predicted"/>
<comment type="caution">
    <text evidence="2">The sequence shown here is derived from an EMBL/GenBank/DDBJ whole genome shotgun (WGS) entry which is preliminary data.</text>
</comment>
<accession>A0A837HRG7</accession>
<name>A0A837HRG7_9BACT</name>
<dbReference type="AlphaFoldDB" id="A0A837HRG7"/>
<dbReference type="Pfam" id="PF14478">
    <property type="entry name" value="DUF4430"/>
    <property type="match status" value="1"/>
</dbReference>
<evidence type="ECO:0000259" key="1">
    <source>
        <dbReference type="Pfam" id="PF14478"/>
    </source>
</evidence>
<dbReference type="Proteomes" id="UP000033998">
    <property type="component" value="Unassembled WGS sequence"/>
</dbReference>
<reference evidence="2 3" key="1">
    <citation type="journal article" date="2015" name="Nature">
        <title>rRNA introns, odd ribosomes, and small enigmatic genomes across a large radiation of phyla.</title>
        <authorList>
            <person name="Brown C.T."/>
            <person name="Hug L.A."/>
            <person name="Thomas B.C."/>
            <person name="Sharon I."/>
            <person name="Castelle C.J."/>
            <person name="Singh A."/>
            <person name="Wilkins M.J."/>
            <person name="Williams K.H."/>
            <person name="Banfield J.F."/>
        </authorList>
    </citation>
    <scope>NUCLEOTIDE SEQUENCE [LARGE SCALE GENOMIC DNA]</scope>
</reference>
<protein>
    <recommendedName>
        <fullName evidence="1">Transcobalamin-like C-terminal domain-containing protein</fullName>
    </recommendedName>
</protein>
<evidence type="ECO:0000313" key="2">
    <source>
        <dbReference type="EMBL" id="KKR02213.1"/>
    </source>
</evidence>
<organism evidence="2 3">
    <name type="scientific">Candidatus Nomurabacteria bacterium GW2011_GWD2_39_12</name>
    <dbReference type="NCBI Taxonomy" id="1618759"/>
    <lineage>
        <taxon>Bacteria</taxon>
        <taxon>Candidatus Nomuraibacteriota</taxon>
    </lineage>
</organism>
<feature type="domain" description="Transcobalamin-like C-terminal" evidence="1">
    <location>
        <begin position="64"/>
        <end position="119"/>
    </location>
</feature>
<dbReference type="InterPro" id="IPR027954">
    <property type="entry name" value="Transcobalamin-like_C"/>
</dbReference>
<dbReference type="EMBL" id="LBWE01000002">
    <property type="protein sequence ID" value="KKR02213.1"/>
    <property type="molecule type" value="Genomic_DNA"/>
</dbReference>